<keyword evidence="3" id="KW-1185">Reference proteome</keyword>
<reference evidence="3" key="1">
    <citation type="journal article" date="2019" name="Int. J. Syst. Evol. Microbiol.">
        <title>The Global Catalogue of Microorganisms (GCM) 10K type strain sequencing project: providing services to taxonomists for standard genome sequencing and annotation.</title>
        <authorList>
            <consortium name="The Broad Institute Genomics Platform"/>
            <consortium name="The Broad Institute Genome Sequencing Center for Infectious Disease"/>
            <person name="Wu L."/>
            <person name="Ma J."/>
        </authorList>
    </citation>
    <scope>NUCLEOTIDE SEQUENCE [LARGE SCALE GENOMIC DNA]</scope>
    <source>
        <strain evidence="3">KACC 12602</strain>
    </source>
</reference>
<dbReference type="Gene3D" id="2.80.10.50">
    <property type="match status" value="1"/>
</dbReference>
<evidence type="ECO:0000313" key="2">
    <source>
        <dbReference type="EMBL" id="MFC5269130.1"/>
    </source>
</evidence>
<feature type="domain" description="Ig-like" evidence="1">
    <location>
        <begin position="462"/>
        <end position="542"/>
    </location>
</feature>
<dbReference type="Proteomes" id="UP001596161">
    <property type="component" value="Unassembled WGS sequence"/>
</dbReference>
<dbReference type="RefSeq" id="WP_378015514.1">
    <property type="nucleotide sequence ID" value="NZ_JBHSKT010000001.1"/>
</dbReference>
<dbReference type="Pfam" id="PF19081">
    <property type="entry name" value="Ig_7"/>
    <property type="match status" value="1"/>
</dbReference>
<accession>A0ABW0E7U6</accession>
<sequence>MKKCNDFFPVNWPNSIVLIVLLFFFILDLKGQTPPAIQWDKTFGGSDYDGLYSLQQTSDGGYILGGTSSSNISGDKSQVSRGNTDYWVVKLDSSGNKMWDKTFGGSNKDELFPLHQTSDGGYILGGYSDSGIYGDKSQANRGFEDYWIVKLDANGNKIWDKTFGGSERDILSSLQQTSDGGYILGGYSYSSIGSDKSQANIGSIYSCDYWIIKLDANGNKIWDRTFGGSYSDRLHSLQQTSDGGYILGGYSDSGSSGDKSQANRGREDFWVVRLDANGNKIWDKTFGGSERDEILSLQQTFDGGYILGGYSKSGISGDKGQASRGSDDYWIVKLDVNGNKLWDKTFGGNDSDVLFSLKQTSDGGYILGGYSSSAISGDKSQSSQGNVDYWVVKLDASGSKQWDKTIGGSNLNFFYSLQQASDGGFILGGRSDSGVSRDKSQPSKGGLDIWVVKLAPPCVLSPIVTNGSNCGAGSVTLSATGAPSGGNYAWYNVATGGVAIYINPSGTFATPNLSATTTYYVAVVNNVGCEGPRTEVTATIKPVLQFSLGQDIEACEGDAVILKTDKQPGVFLWSDGSADSTLTVYQSGKYWVKFMLNDCVTSDTVQVTFKHCQSTLSPNTWLPNIITPNNDSWNETFKISALPAGKWQLQIYNRWGVKLFEAEDYRNNWPDKKIADGTYYYLLRNPETGKQYKGWVEVVQ</sequence>
<comment type="caution">
    <text evidence="2">The sequence shown here is derived from an EMBL/GenBank/DDBJ whole genome shotgun (WGS) entry which is preliminary data.</text>
</comment>
<evidence type="ECO:0000313" key="3">
    <source>
        <dbReference type="Proteomes" id="UP001596161"/>
    </source>
</evidence>
<protein>
    <submittedName>
        <fullName evidence="2">Gliding motility-associated C-terminal domain-containing protein</fullName>
    </submittedName>
</protein>
<name>A0ABW0E7U6_9BACT</name>
<proteinExistence type="predicted"/>
<dbReference type="EMBL" id="JBHSKT010000001">
    <property type="protein sequence ID" value="MFC5269130.1"/>
    <property type="molecule type" value="Genomic_DNA"/>
</dbReference>
<dbReference type="InterPro" id="IPR044023">
    <property type="entry name" value="Ig_7"/>
</dbReference>
<dbReference type="Pfam" id="PF13585">
    <property type="entry name" value="CHU_C"/>
    <property type="match status" value="1"/>
</dbReference>
<dbReference type="PANTHER" id="PTHR42754">
    <property type="entry name" value="ENDOGLUCANASE"/>
    <property type="match status" value="1"/>
</dbReference>
<gene>
    <name evidence="2" type="ORF">ACFPIB_00825</name>
</gene>
<dbReference type="PANTHER" id="PTHR42754:SF1">
    <property type="entry name" value="LIPOPROTEIN"/>
    <property type="match status" value="1"/>
</dbReference>
<organism evidence="2 3">
    <name type="scientific">Adhaeribacter terreus</name>
    <dbReference type="NCBI Taxonomy" id="529703"/>
    <lineage>
        <taxon>Bacteria</taxon>
        <taxon>Pseudomonadati</taxon>
        <taxon>Bacteroidota</taxon>
        <taxon>Cytophagia</taxon>
        <taxon>Cytophagales</taxon>
        <taxon>Hymenobacteraceae</taxon>
        <taxon>Adhaeribacter</taxon>
    </lineage>
</organism>
<evidence type="ECO:0000259" key="1">
    <source>
        <dbReference type="Pfam" id="PF19081"/>
    </source>
</evidence>